<dbReference type="InterPro" id="IPR034829">
    <property type="entry name" value="DnaD-like_sf"/>
</dbReference>
<dbReference type="Gene3D" id="1.10.10.630">
    <property type="entry name" value="DnaD domain-like"/>
    <property type="match status" value="2"/>
</dbReference>
<dbReference type="EMBL" id="JAEQMG010000041">
    <property type="protein sequence ID" value="MBK6087868.1"/>
    <property type="molecule type" value="Genomic_DNA"/>
</dbReference>
<dbReference type="Pfam" id="PF07261">
    <property type="entry name" value="DnaB_2"/>
    <property type="match status" value="2"/>
</dbReference>
<evidence type="ECO:0000313" key="5">
    <source>
        <dbReference type="Proteomes" id="UP000633365"/>
    </source>
</evidence>
<sequence>MSIQINLGQWKSVFAVPSSVVDQHIKIASESQLKVLLYLLRHSDENNSAEQIGDTLRLSAEEVQNAVDFWIERDLLTQQNDGLAPASAPQSQPAVTTTQPVFAEEVPKKPRTTISRAQRPDPIFVSKLLQENTILAELLDEVQRILNKPLSPGDTATIVMLYDSFGLPCDVILMLLTYLDSIGSANMRAIERYGIQWADKGIKTVDEAGQETARMKASREAWGSVSKLLGIRNVGNPTKAQMENADRWLNTWQFSDEMITEAYERCVNTKGTYNISYINAILKRWYEKGIKSIDTLQKEESAKQRKPKSKPKSGKGSVFSVEGASFDVKKYEDTSLFDD</sequence>
<feature type="domain" description="DnaB/C C-terminal" evidence="3">
    <location>
        <begin position="140"/>
        <end position="210"/>
    </location>
</feature>
<comment type="similarity">
    <text evidence="1">Belongs to the DnaB/DnaD family.</text>
</comment>
<name>A0A934TZQ6_9FIRM</name>
<organism evidence="4 5">
    <name type="scientific">Ruminococcus difficilis</name>
    <dbReference type="NCBI Taxonomy" id="2763069"/>
    <lineage>
        <taxon>Bacteria</taxon>
        <taxon>Bacillati</taxon>
        <taxon>Bacillota</taxon>
        <taxon>Clostridia</taxon>
        <taxon>Eubacteriales</taxon>
        <taxon>Oscillospiraceae</taxon>
        <taxon>Ruminococcus</taxon>
    </lineage>
</organism>
<comment type="caution">
    <text evidence="4">The sequence shown here is derived from an EMBL/GenBank/DDBJ whole genome shotgun (WGS) entry which is preliminary data.</text>
</comment>
<proteinExistence type="inferred from homology"/>
<evidence type="ECO:0000256" key="1">
    <source>
        <dbReference type="ARBA" id="ARBA00093462"/>
    </source>
</evidence>
<keyword evidence="5" id="KW-1185">Reference proteome</keyword>
<dbReference type="Proteomes" id="UP000633365">
    <property type="component" value="Unassembled WGS sequence"/>
</dbReference>
<dbReference type="SUPFAM" id="SSF158499">
    <property type="entry name" value="DnaD domain-like"/>
    <property type="match status" value="2"/>
</dbReference>
<protein>
    <submittedName>
        <fullName evidence="4">DnaD domain protein</fullName>
    </submittedName>
</protein>
<dbReference type="PANTHER" id="PTHR37293">
    <property type="entry name" value="PHAGE REPLICATION PROTEIN-RELATED"/>
    <property type="match status" value="1"/>
</dbReference>
<evidence type="ECO:0000256" key="2">
    <source>
        <dbReference type="SAM" id="MobiDB-lite"/>
    </source>
</evidence>
<gene>
    <name evidence="4" type="ORF">JKK62_04240</name>
</gene>
<dbReference type="RefSeq" id="WP_186833360.1">
    <property type="nucleotide sequence ID" value="NZ_JAEQMG010000041.1"/>
</dbReference>
<dbReference type="InterPro" id="IPR017019">
    <property type="entry name" value="DNA_replication_prd_bac"/>
</dbReference>
<dbReference type="InterPro" id="IPR053162">
    <property type="entry name" value="DnaD"/>
</dbReference>
<feature type="region of interest" description="Disordered" evidence="2">
    <location>
        <begin position="296"/>
        <end position="319"/>
    </location>
</feature>
<dbReference type="InterPro" id="IPR006343">
    <property type="entry name" value="DnaB/C_C"/>
</dbReference>
<dbReference type="AlphaFoldDB" id="A0A934TZQ6"/>
<dbReference type="PIRSF" id="PIRSF033722">
    <property type="entry name" value="DnaD_CA_C3587_prd"/>
    <property type="match status" value="1"/>
</dbReference>
<feature type="domain" description="DnaB/C C-terminal" evidence="3">
    <location>
        <begin position="233"/>
        <end position="299"/>
    </location>
</feature>
<evidence type="ECO:0000313" key="4">
    <source>
        <dbReference type="EMBL" id="MBK6087868.1"/>
    </source>
</evidence>
<reference evidence="4" key="1">
    <citation type="submission" date="2021-01" db="EMBL/GenBank/DDBJ databases">
        <title>Genome public.</title>
        <authorList>
            <person name="Liu C."/>
            <person name="Sun Q."/>
        </authorList>
    </citation>
    <scope>NUCLEOTIDE SEQUENCE</scope>
    <source>
        <strain evidence="4">M6</strain>
    </source>
</reference>
<dbReference type="PANTHER" id="PTHR37293:SF5">
    <property type="entry name" value="DNA REPLICATION PROTEIN"/>
    <property type="match status" value="1"/>
</dbReference>
<dbReference type="NCBIfam" id="TIGR01446">
    <property type="entry name" value="DnaD_dom"/>
    <property type="match status" value="1"/>
</dbReference>
<evidence type="ECO:0000259" key="3">
    <source>
        <dbReference type="Pfam" id="PF07261"/>
    </source>
</evidence>
<feature type="compositionally biased region" description="Basic residues" evidence="2">
    <location>
        <begin position="304"/>
        <end position="313"/>
    </location>
</feature>
<accession>A0A934TZQ6</accession>